<comment type="catalytic activity">
    <reaction evidence="3">
        <text>2 GTP = 3',3'-c-di-GMP + 2 diphosphate</text>
        <dbReference type="Rhea" id="RHEA:24898"/>
        <dbReference type="ChEBI" id="CHEBI:33019"/>
        <dbReference type="ChEBI" id="CHEBI:37565"/>
        <dbReference type="ChEBI" id="CHEBI:58805"/>
        <dbReference type="EC" id="2.7.7.65"/>
    </reaction>
</comment>
<evidence type="ECO:0000313" key="7">
    <source>
        <dbReference type="Proteomes" id="UP000064201"/>
    </source>
</evidence>
<dbReference type="CDD" id="cd01949">
    <property type="entry name" value="GGDEF"/>
    <property type="match status" value="1"/>
</dbReference>
<evidence type="ECO:0000313" key="6">
    <source>
        <dbReference type="EMBL" id="AKJ96284.1"/>
    </source>
</evidence>
<dbReference type="SUPFAM" id="SSF55781">
    <property type="entry name" value="GAF domain-like"/>
    <property type="match status" value="1"/>
</dbReference>
<dbReference type="PROSITE" id="PS50887">
    <property type="entry name" value="GGDEF"/>
    <property type="match status" value="1"/>
</dbReference>
<evidence type="ECO:0000256" key="4">
    <source>
        <dbReference type="SAM" id="Coils"/>
    </source>
</evidence>
<dbReference type="InterPro" id="IPR050469">
    <property type="entry name" value="Diguanylate_Cyclase"/>
</dbReference>
<dbReference type="NCBIfam" id="TIGR00254">
    <property type="entry name" value="GGDEF"/>
    <property type="match status" value="1"/>
</dbReference>
<dbReference type="RefSeq" id="WP_047251826.1">
    <property type="nucleotide sequence ID" value="NZ_CP011367.1"/>
</dbReference>
<reference evidence="6 7" key="1">
    <citation type="submission" date="2015-04" db="EMBL/GenBank/DDBJ databases">
        <title>Complete Sequence for the Genome of the Thioalkalivibrio versutus D301.</title>
        <authorList>
            <person name="Mu T."/>
            <person name="Zhou J."/>
            <person name="Xu X."/>
        </authorList>
    </citation>
    <scope>NUCLEOTIDE SEQUENCE [LARGE SCALE GENOMIC DNA]</scope>
    <source>
        <strain evidence="6 7">D301</strain>
    </source>
</reference>
<dbReference type="PANTHER" id="PTHR45138">
    <property type="entry name" value="REGULATORY COMPONENTS OF SENSORY TRANSDUCTION SYSTEM"/>
    <property type="match status" value="1"/>
</dbReference>
<feature type="domain" description="GGDEF" evidence="5">
    <location>
        <begin position="223"/>
        <end position="354"/>
    </location>
</feature>
<gene>
    <name evidence="6" type="ORF">TVD_13345</name>
</gene>
<dbReference type="InterPro" id="IPR000160">
    <property type="entry name" value="GGDEF_dom"/>
</dbReference>
<dbReference type="InterPro" id="IPR029016">
    <property type="entry name" value="GAF-like_dom_sf"/>
</dbReference>
<accession>A0A0G3G7C4</accession>
<evidence type="ECO:0000259" key="5">
    <source>
        <dbReference type="PROSITE" id="PS50887"/>
    </source>
</evidence>
<dbReference type="AlphaFoldDB" id="A0A0G3G7C4"/>
<evidence type="ECO:0000256" key="2">
    <source>
        <dbReference type="ARBA" id="ARBA00012528"/>
    </source>
</evidence>
<sequence length="359" mass="39983">MFDEAARLEALKAYDILDTPPEPQFDDFTRLIAYICDAPIAAINLVDRDRQWFKSEIGLGVRETPLDISICRHAILQKGVFVVPDTTRDSRFMNNPLVTGAPHLRFYAGALLESADGLPLGTLCVLDYKPRELTAEQEDALQVLARQVMANLELRRQMRELQKALASNEKLREGLEGKQEELLSLNEDLTQLATTDSLTGIGNRRVFDAVLKKELHHFRRNTEPFSLVLLDLDDFKLINDRFGHDVGDLVLQQVVERLGPLVRKVDLIARIGGEEFALILPATNAAAAGEVAERLRLRIADCGFARVEARPVTLSAGVATVRPDDTEASLYGRADKALYRAKANGRNQVCSDQLQAPNE</sequence>
<dbReference type="SUPFAM" id="SSF55073">
    <property type="entry name" value="Nucleotide cyclase"/>
    <property type="match status" value="1"/>
</dbReference>
<dbReference type="OrthoDB" id="9806130at2"/>
<dbReference type="EC" id="2.7.7.65" evidence="2"/>
<dbReference type="InterPro" id="IPR043128">
    <property type="entry name" value="Rev_trsase/Diguanyl_cyclase"/>
</dbReference>
<dbReference type="Proteomes" id="UP000064201">
    <property type="component" value="Chromosome"/>
</dbReference>
<proteinExistence type="predicted"/>
<evidence type="ECO:0000256" key="3">
    <source>
        <dbReference type="ARBA" id="ARBA00034247"/>
    </source>
</evidence>
<protein>
    <recommendedName>
        <fullName evidence="2">diguanylate cyclase</fullName>
        <ecNumber evidence="2">2.7.7.65</ecNumber>
    </recommendedName>
</protein>
<dbReference type="Pfam" id="PF00990">
    <property type="entry name" value="GGDEF"/>
    <property type="match status" value="1"/>
</dbReference>
<dbReference type="Gene3D" id="3.30.70.270">
    <property type="match status" value="1"/>
</dbReference>
<dbReference type="InterPro" id="IPR003018">
    <property type="entry name" value="GAF"/>
</dbReference>
<name>A0A0G3G7C4_9GAMM</name>
<dbReference type="InterPro" id="IPR029787">
    <property type="entry name" value="Nucleotide_cyclase"/>
</dbReference>
<keyword evidence="4" id="KW-0175">Coiled coil</keyword>
<dbReference type="PANTHER" id="PTHR45138:SF9">
    <property type="entry name" value="DIGUANYLATE CYCLASE DGCM-RELATED"/>
    <property type="match status" value="1"/>
</dbReference>
<dbReference type="FunFam" id="3.30.70.270:FF:000001">
    <property type="entry name" value="Diguanylate cyclase domain protein"/>
    <property type="match status" value="1"/>
</dbReference>
<dbReference type="STRING" id="106634.TVD_13345"/>
<organism evidence="6 7">
    <name type="scientific">Thioalkalivibrio versutus</name>
    <dbReference type="NCBI Taxonomy" id="106634"/>
    <lineage>
        <taxon>Bacteria</taxon>
        <taxon>Pseudomonadati</taxon>
        <taxon>Pseudomonadota</taxon>
        <taxon>Gammaproteobacteria</taxon>
        <taxon>Chromatiales</taxon>
        <taxon>Ectothiorhodospiraceae</taxon>
        <taxon>Thioalkalivibrio</taxon>
    </lineage>
</organism>
<dbReference type="Pfam" id="PF01590">
    <property type="entry name" value="GAF"/>
    <property type="match status" value="1"/>
</dbReference>
<comment type="cofactor">
    <cofactor evidence="1">
        <name>Mg(2+)</name>
        <dbReference type="ChEBI" id="CHEBI:18420"/>
    </cofactor>
</comment>
<dbReference type="PATRIC" id="fig|106634.4.peg.2723"/>
<dbReference type="GO" id="GO:0052621">
    <property type="term" value="F:diguanylate cyclase activity"/>
    <property type="evidence" value="ECO:0007669"/>
    <property type="project" value="UniProtKB-EC"/>
</dbReference>
<evidence type="ECO:0000256" key="1">
    <source>
        <dbReference type="ARBA" id="ARBA00001946"/>
    </source>
</evidence>
<dbReference type="EMBL" id="CP011367">
    <property type="protein sequence ID" value="AKJ96284.1"/>
    <property type="molecule type" value="Genomic_DNA"/>
</dbReference>
<feature type="coiled-coil region" evidence="4">
    <location>
        <begin position="144"/>
        <end position="195"/>
    </location>
</feature>
<dbReference type="KEGG" id="tvr:TVD_13345"/>
<dbReference type="SMART" id="SM00065">
    <property type="entry name" value="GAF"/>
    <property type="match status" value="1"/>
</dbReference>
<dbReference type="SMART" id="SM00267">
    <property type="entry name" value="GGDEF"/>
    <property type="match status" value="1"/>
</dbReference>
<dbReference type="Gene3D" id="3.30.450.40">
    <property type="match status" value="1"/>
</dbReference>
<keyword evidence="7" id="KW-1185">Reference proteome</keyword>